<keyword evidence="1" id="KW-0472">Membrane</keyword>
<proteinExistence type="predicted"/>
<reference evidence="2 3" key="2">
    <citation type="submission" date="2013-02" db="EMBL/GenBank/DDBJ databases">
        <title>The Genome Sequence of Plasmodium falciparum Vietnam Oak-Knoll (FVO).</title>
        <authorList>
            <consortium name="The Broad Institute Genome Sequencing Platform"/>
            <consortium name="The Broad Institute Genome Sequencing Center for Infectious Disease"/>
            <person name="Neafsey D."/>
            <person name="Cheeseman I."/>
            <person name="Volkman S."/>
            <person name="Adams J."/>
            <person name="Walker B."/>
            <person name="Young S.K."/>
            <person name="Zeng Q."/>
            <person name="Gargeya S."/>
            <person name="Fitzgerald M."/>
            <person name="Haas B."/>
            <person name="Abouelleil A."/>
            <person name="Alvarado L."/>
            <person name="Arachchi H.M."/>
            <person name="Berlin A.M."/>
            <person name="Chapman S.B."/>
            <person name="Dewar J."/>
            <person name="Goldberg J."/>
            <person name="Griggs A."/>
            <person name="Gujja S."/>
            <person name="Hansen M."/>
            <person name="Howarth C."/>
            <person name="Imamovic A."/>
            <person name="Larimer J."/>
            <person name="McCowan C."/>
            <person name="Murphy C."/>
            <person name="Neiman D."/>
            <person name="Pearson M."/>
            <person name="Priest M."/>
            <person name="Roberts A."/>
            <person name="Saif S."/>
            <person name="Shea T."/>
            <person name="Sisk P."/>
            <person name="Sykes S."/>
            <person name="Wortman J."/>
            <person name="Nusbaum C."/>
            <person name="Birren B."/>
        </authorList>
    </citation>
    <scope>NUCLEOTIDE SEQUENCE [LARGE SCALE GENOMIC DNA]</scope>
    <source>
        <strain evidence="3">Vietnam Oak-Knoll (FVO)</strain>
    </source>
</reference>
<dbReference type="OrthoDB" id="375791at2759"/>
<keyword evidence="1" id="KW-1133">Transmembrane helix</keyword>
<gene>
    <name evidence="2" type="ORF">PFFVO_04508</name>
</gene>
<sequence>MYENKIVPLQMDRRKYLQSCVENMSITFVLFGTINIFFNLLINLINIGRINYEHFFKLFSITSGLWIVIILVQITSYLFSSGFFENLATIFLHDNERNKGDIWNIKSIGMFLINIITLGWLSIFSFYGIFSYIINSFDLINNFMLSTTILNFSVNLLFVLNQFLYFLFKVHEIRNIEFHNCLIHFLPGFSRMLESIVLTVKSKIMDNLSKNKNFVKAKNKKRFIDHNSYPYENLFLIN</sequence>
<reference evidence="2 3" key="1">
    <citation type="submission" date="2013-02" db="EMBL/GenBank/DDBJ databases">
        <title>The Genome Annotation of Plasmodium falciparum Vietnam Oak-Knoll (FVO).</title>
        <authorList>
            <consortium name="The Broad Institute Genome Sequencing Platform"/>
            <consortium name="The Broad Institute Genome Sequencing Center for Infectious Disease"/>
            <person name="Neafsey D."/>
            <person name="Hoffman S."/>
            <person name="Volkman S."/>
            <person name="Rosenthal P."/>
            <person name="Walker B."/>
            <person name="Young S.K."/>
            <person name="Zeng Q."/>
            <person name="Gargeya S."/>
            <person name="Fitzgerald M."/>
            <person name="Haas B."/>
            <person name="Abouelleil A."/>
            <person name="Allen A.W."/>
            <person name="Alvarado L."/>
            <person name="Arachchi H.M."/>
            <person name="Berlin A.M."/>
            <person name="Chapman S.B."/>
            <person name="Gainer-Dewar J."/>
            <person name="Goldberg J."/>
            <person name="Griggs A."/>
            <person name="Gujja S."/>
            <person name="Hansen M."/>
            <person name="Howarth C."/>
            <person name="Imamovic A."/>
            <person name="Ireland A."/>
            <person name="Larimer J."/>
            <person name="McCowan C."/>
            <person name="Murphy C."/>
            <person name="Pearson M."/>
            <person name="Poon T.W."/>
            <person name="Priest M."/>
            <person name="Roberts A."/>
            <person name="Saif S."/>
            <person name="Shea T."/>
            <person name="Sisk P."/>
            <person name="Sykes S."/>
            <person name="Wortman J."/>
            <person name="Nusbaum C."/>
            <person name="Birren B."/>
        </authorList>
    </citation>
    <scope>NUCLEOTIDE SEQUENCE [LARGE SCALE GENOMIC DNA]</scope>
    <source>
        <strain evidence="3">Vietnam Oak-Knoll (FVO)</strain>
    </source>
</reference>
<dbReference type="EMBL" id="KI925141">
    <property type="protein sequence ID" value="ETW16648.1"/>
    <property type="molecule type" value="Genomic_DNA"/>
</dbReference>
<evidence type="ECO:0000313" key="3">
    <source>
        <dbReference type="Proteomes" id="UP000030690"/>
    </source>
</evidence>
<organism evidence="2 3">
    <name type="scientific">Plasmodium falciparum Vietnam Oak-Knoll</name>
    <name type="common">FVO</name>
    <dbReference type="NCBI Taxonomy" id="1036723"/>
    <lineage>
        <taxon>Eukaryota</taxon>
        <taxon>Sar</taxon>
        <taxon>Alveolata</taxon>
        <taxon>Apicomplexa</taxon>
        <taxon>Aconoidasida</taxon>
        <taxon>Haemosporida</taxon>
        <taxon>Plasmodiidae</taxon>
        <taxon>Plasmodium</taxon>
        <taxon>Plasmodium (Laverania)</taxon>
    </lineage>
</organism>
<feature type="transmembrane region" description="Helical" evidence="1">
    <location>
        <begin position="108"/>
        <end position="129"/>
    </location>
</feature>
<dbReference type="Proteomes" id="UP000030690">
    <property type="component" value="Unassembled WGS sequence"/>
</dbReference>
<feature type="transmembrane region" description="Helical" evidence="1">
    <location>
        <begin position="21"/>
        <end position="45"/>
    </location>
</feature>
<evidence type="ECO:0000313" key="2">
    <source>
        <dbReference type="EMBL" id="ETW16648.1"/>
    </source>
</evidence>
<feature type="transmembrane region" description="Helical" evidence="1">
    <location>
        <begin position="149"/>
        <end position="168"/>
    </location>
</feature>
<feature type="transmembrane region" description="Helical" evidence="1">
    <location>
        <begin position="65"/>
        <end position="87"/>
    </location>
</feature>
<protein>
    <submittedName>
        <fullName evidence="2">Uncharacterized protein</fullName>
    </submittedName>
</protein>
<dbReference type="AlphaFoldDB" id="A0A024V0Y2"/>
<name>A0A024V0Y2_PLAFA</name>
<dbReference type="SMR" id="A0A024V0Y2"/>
<accession>A0A024V0Y2</accession>
<keyword evidence="1" id="KW-0812">Transmembrane</keyword>
<evidence type="ECO:0000256" key="1">
    <source>
        <dbReference type="SAM" id="Phobius"/>
    </source>
</evidence>